<dbReference type="Pfam" id="PF09846">
    <property type="entry name" value="OapB"/>
    <property type="match status" value="1"/>
</dbReference>
<accession>A0A133UIS0</accession>
<keyword evidence="2" id="KW-1185">Reference proteome</keyword>
<evidence type="ECO:0008006" key="3">
    <source>
        <dbReference type="Google" id="ProtNLM"/>
    </source>
</evidence>
<dbReference type="InterPro" id="IPR012017">
    <property type="entry name" value="OapB-like"/>
</dbReference>
<name>A0A133UIS0_9EURY</name>
<organism evidence="1 2">
    <name type="scientific">candidate division MSBL1 archaeon SCGC-AAA259E19</name>
    <dbReference type="NCBI Taxonomy" id="1698264"/>
    <lineage>
        <taxon>Archaea</taxon>
        <taxon>Methanobacteriati</taxon>
        <taxon>Methanobacteriota</taxon>
        <taxon>candidate division MSBL1</taxon>
    </lineage>
</organism>
<evidence type="ECO:0000313" key="1">
    <source>
        <dbReference type="EMBL" id="KXA94065.1"/>
    </source>
</evidence>
<comment type="caution">
    <text evidence="1">The sequence shown here is derived from an EMBL/GenBank/DDBJ whole genome shotgun (WGS) entry which is preliminary data.</text>
</comment>
<evidence type="ECO:0000313" key="2">
    <source>
        <dbReference type="Proteomes" id="UP000070284"/>
    </source>
</evidence>
<sequence length="124" mass="14018">MGEDEKKGVRIEFLSKRTLAESNFEEKLDLIIENVKKENILVLEESLKPVEKKELIKRTMEEAGEDFPGIEFSGFDSDVSVLDRIVNTLLGKEGREGLLVVGPSPIMEKIKEERDSISLLAKLE</sequence>
<protein>
    <recommendedName>
        <fullName evidence="3">DUF2073 domain-containing protein</fullName>
    </recommendedName>
</protein>
<gene>
    <name evidence="1" type="ORF">AKJ65_05530</name>
</gene>
<proteinExistence type="predicted"/>
<dbReference type="EMBL" id="LHXO01000086">
    <property type="protein sequence ID" value="KXA94065.1"/>
    <property type="molecule type" value="Genomic_DNA"/>
</dbReference>
<dbReference type="AlphaFoldDB" id="A0A133UIS0"/>
<dbReference type="Proteomes" id="UP000070284">
    <property type="component" value="Unassembled WGS sequence"/>
</dbReference>
<reference evidence="1 2" key="1">
    <citation type="journal article" date="2016" name="Sci. Rep.">
        <title>Metabolic traits of an uncultured archaeal lineage -MSBL1- from brine pools of the Red Sea.</title>
        <authorList>
            <person name="Mwirichia R."/>
            <person name="Alam I."/>
            <person name="Rashid M."/>
            <person name="Vinu M."/>
            <person name="Ba-Alawi W."/>
            <person name="Anthony Kamau A."/>
            <person name="Kamanda Ngugi D."/>
            <person name="Goker M."/>
            <person name="Klenk H.P."/>
            <person name="Bajic V."/>
            <person name="Stingl U."/>
        </authorList>
    </citation>
    <scope>NUCLEOTIDE SEQUENCE [LARGE SCALE GENOMIC DNA]</scope>
    <source>
        <strain evidence="1">SCGC-AAA259E19</strain>
    </source>
</reference>